<comment type="caution">
    <text evidence="12">Lacks conserved residue(s) required for the propagation of feature annotation.</text>
</comment>
<accession>A6TJU6</accession>
<comment type="similarity">
    <text evidence="3 12 13">Belongs to the DapA family.</text>
</comment>
<evidence type="ECO:0000256" key="9">
    <source>
        <dbReference type="ARBA" id="ARBA00023239"/>
    </source>
</evidence>
<keyword evidence="6 12" id="KW-0028">Amino-acid biosynthesis</keyword>
<sequence>MVNIHGIVPAMVTPMNEDETINEKELRAQVNRQIEAGVHGLFCLGTNGEFYILNQEEKLKVMEIVIHENAGRLPVFVGTGAIGTKETVQLSQKAQELGADVLSVITPYFAAASQNEIYEHFKTVANSVDIPILPYNIPMRTGANINVDTLKRLSQIPNITGVKDSSGNFDNILQYIESTDDSFAVLSGNDSLVLWTLQAGGKGAICGIANLFPHTMASIYELWKAGEFAEAKKVQDSIREIRNCFKLGNPNTIVKIATNLLGHPVGPCRKPFYTNSESIREEIQRVLHTYYKDFK</sequence>
<dbReference type="Gene3D" id="3.20.20.70">
    <property type="entry name" value="Aldolase class I"/>
    <property type="match status" value="1"/>
</dbReference>
<keyword evidence="10 12" id="KW-0704">Schiff base</keyword>
<evidence type="ECO:0000256" key="5">
    <source>
        <dbReference type="ARBA" id="ARBA00022490"/>
    </source>
</evidence>
<dbReference type="GO" id="GO:0008840">
    <property type="term" value="F:4-hydroxy-tetrahydrodipicolinate synthase activity"/>
    <property type="evidence" value="ECO:0007669"/>
    <property type="project" value="UniProtKB-UniRule"/>
</dbReference>
<dbReference type="SUPFAM" id="SSF51569">
    <property type="entry name" value="Aldolase"/>
    <property type="match status" value="1"/>
</dbReference>
<keyword evidence="9 12" id="KW-0456">Lyase</keyword>
<name>A6TJU6_ALKMQ</name>
<dbReference type="InterPro" id="IPR002220">
    <property type="entry name" value="DapA-like"/>
</dbReference>
<dbReference type="Proteomes" id="UP000001572">
    <property type="component" value="Chromosome"/>
</dbReference>
<evidence type="ECO:0000313" key="17">
    <source>
        <dbReference type="Proteomes" id="UP000001572"/>
    </source>
</evidence>
<keyword evidence="7 12" id="KW-0220">Diaminopimelate biosynthesis</keyword>
<dbReference type="GO" id="GO:0009089">
    <property type="term" value="P:lysine biosynthetic process via diaminopimelate"/>
    <property type="evidence" value="ECO:0007669"/>
    <property type="project" value="UniProtKB-UniRule"/>
</dbReference>
<dbReference type="GO" id="GO:0019877">
    <property type="term" value="P:diaminopimelate biosynthetic process"/>
    <property type="evidence" value="ECO:0007669"/>
    <property type="project" value="UniProtKB-UniRule"/>
</dbReference>
<evidence type="ECO:0000256" key="8">
    <source>
        <dbReference type="ARBA" id="ARBA00023154"/>
    </source>
</evidence>
<comment type="subunit">
    <text evidence="12">Homotetramer; dimer of dimers.</text>
</comment>
<dbReference type="CDD" id="cd00408">
    <property type="entry name" value="DHDPS-like"/>
    <property type="match status" value="1"/>
</dbReference>
<keyword evidence="8 12" id="KW-0457">Lysine biosynthesis</keyword>
<dbReference type="InterPro" id="IPR020625">
    <property type="entry name" value="Schiff_base-form_aldolases_AS"/>
</dbReference>
<dbReference type="STRING" id="293826.Amet_0229"/>
<dbReference type="InterPro" id="IPR013785">
    <property type="entry name" value="Aldolase_TIM"/>
</dbReference>
<comment type="function">
    <text evidence="1 12">Catalyzes the condensation of (S)-aspartate-beta-semialdehyde [(S)-ASA] and pyruvate to 4-hydroxy-tetrahydrodipicolinate (HTPA).</text>
</comment>
<evidence type="ECO:0000256" key="13">
    <source>
        <dbReference type="PIRNR" id="PIRNR001365"/>
    </source>
</evidence>
<comment type="catalytic activity">
    <reaction evidence="11 12">
        <text>L-aspartate 4-semialdehyde + pyruvate = (2S,4S)-4-hydroxy-2,3,4,5-tetrahydrodipicolinate + H2O + H(+)</text>
        <dbReference type="Rhea" id="RHEA:34171"/>
        <dbReference type="ChEBI" id="CHEBI:15361"/>
        <dbReference type="ChEBI" id="CHEBI:15377"/>
        <dbReference type="ChEBI" id="CHEBI:15378"/>
        <dbReference type="ChEBI" id="CHEBI:67139"/>
        <dbReference type="ChEBI" id="CHEBI:537519"/>
        <dbReference type="EC" id="4.3.3.7"/>
    </reaction>
</comment>
<comment type="pathway">
    <text evidence="2 12">Amino-acid biosynthesis; L-lysine biosynthesis via DAP pathway; (S)-tetrahydrodipicolinate from L-aspartate: step 3/4.</text>
</comment>
<dbReference type="HAMAP" id="MF_00418">
    <property type="entry name" value="DapA"/>
    <property type="match status" value="1"/>
</dbReference>
<evidence type="ECO:0000256" key="4">
    <source>
        <dbReference type="ARBA" id="ARBA00012086"/>
    </source>
</evidence>
<evidence type="ECO:0000256" key="3">
    <source>
        <dbReference type="ARBA" id="ARBA00007592"/>
    </source>
</evidence>
<evidence type="ECO:0000256" key="10">
    <source>
        <dbReference type="ARBA" id="ARBA00023270"/>
    </source>
</evidence>
<dbReference type="PIRSF" id="PIRSF001365">
    <property type="entry name" value="DHDPS"/>
    <property type="match status" value="1"/>
</dbReference>
<feature type="active site" description="Proton donor/acceptor" evidence="12 14">
    <location>
        <position position="135"/>
    </location>
</feature>
<dbReference type="InterPro" id="IPR005263">
    <property type="entry name" value="DapA"/>
</dbReference>
<evidence type="ECO:0000256" key="1">
    <source>
        <dbReference type="ARBA" id="ARBA00003294"/>
    </source>
</evidence>
<feature type="binding site" evidence="12 15">
    <location>
        <position position="205"/>
    </location>
    <ligand>
        <name>pyruvate</name>
        <dbReference type="ChEBI" id="CHEBI:15361"/>
    </ligand>
</feature>
<dbReference type="HOGENOM" id="CLU_049343_5_1_9"/>
<dbReference type="eggNOG" id="COG0329">
    <property type="taxonomic scope" value="Bacteria"/>
</dbReference>
<feature type="site" description="Part of a proton relay during catalysis" evidence="12">
    <location>
        <position position="46"/>
    </location>
</feature>
<feature type="active site" description="Schiff-base intermediate with substrate" evidence="12 14">
    <location>
        <position position="163"/>
    </location>
</feature>
<dbReference type="AlphaFoldDB" id="A6TJU6"/>
<keyword evidence="17" id="KW-1185">Reference proteome</keyword>
<evidence type="ECO:0000256" key="14">
    <source>
        <dbReference type="PIRSR" id="PIRSR001365-1"/>
    </source>
</evidence>
<dbReference type="Pfam" id="PF00701">
    <property type="entry name" value="DHDPS"/>
    <property type="match status" value="1"/>
</dbReference>
<evidence type="ECO:0000313" key="16">
    <source>
        <dbReference type="EMBL" id="ABR46464.1"/>
    </source>
</evidence>
<dbReference type="OrthoDB" id="9771791at2"/>
<dbReference type="EMBL" id="CP000724">
    <property type="protein sequence ID" value="ABR46464.1"/>
    <property type="molecule type" value="Genomic_DNA"/>
</dbReference>
<dbReference type="EC" id="4.3.3.7" evidence="4 12"/>
<evidence type="ECO:0000256" key="2">
    <source>
        <dbReference type="ARBA" id="ARBA00005120"/>
    </source>
</evidence>
<evidence type="ECO:0000256" key="6">
    <source>
        <dbReference type="ARBA" id="ARBA00022605"/>
    </source>
</evidence>
<keyword evidence="5 12" id="KW-0963">Cytoplasm</keyword>
<reference evidence="17" key="1">
    <citation type="journal article" date="2016" name="Genome Announc.">
        <title>Complete genome sequence of Alkaliphilus metalliredigens strain QYMF, an alkaliphilic and metal-reducing bacterium isolated from borax-contaminated leachate ponds.</title>
        <authorList>
            <person name="Hwang C."/>
            <person name="Copeland A."/>
            <person name="Lucas S."/>
            <person name="Lapidus A."/>
            <person name="Barry K."/>
            <person name="Detter J.C."/>
            <person name="Glavina Del Rio T."/>
            <person name="Hammon N."/>
            <person name="Israni S."/>
            <person name="Dalin E."/>
            <person name="Tice H."/>
            <person name="Pitluck S."/>
            <person name="Chertkov O."/>
            <person name="Brettin T."/>
            <person name="Bruce D."/>
            <person name="Han C."/>
            <person name="Schmutz J."/>
            <person name="Larimer F."/>
            <person name="Land M.L."/>
            <person name="Hauser L."/>
            <person name="Kyrpides N."/>
            <person name="Mikhailova N."/>
            <person name="Ye Q."/>
            <person name="Zhou J."/>
            <person name="Richardson P."/>
            <person name="Fields M.W."/>
        </authorList>
    </citation>
    <scope>NUCLEOTIDE SEQUENCE [LARGE SCALE GENOMIC DNA]</scope>
    <source>
        <strain evidence="17">QYMF</strain>
    </source>
</reference>
<comment type="subcellular location">
    <subcellularLocation>
        <location evidence="12">Cytoplasm</location>
    </subcellularLocation>
</comment>
<dbReference type="PANTHER" id="PTHR12128">
    <property type="entry name" value="DIHYDRODIPICOLINATE SYNTHASE"/>
    <property type="match status" value="1"/>
</dbReference>
<organism evidence="16 17">
    <name type="scientific">Alkaliphilus metalliredigens (strain QYMF)</name>
    <dbReference type="NCBI Taxonomy" id="293826"/>
    <lineage>
        <taxon>Bacteria</taxon>
        <taxon>Bacillati</taxon>
        <taxon>Bacillota</taxon>
        <taxon>Clostridia</taxon>
        <taxon>Peptostreptococcales</taxon>
        <taxon>Natronincolaceae</taxon>
        <taxon>Alkaliphilus</taxon>
    </lineage>
</organism>
<dbReference type="PROSITE" id="PS00666">
    <property type="entry name" value="DHDPS_2"/>
    <property type="match status" value="1"/>
</dbReference>
<dbReference type="PANTHER" id="PTHR12128:SF66">
    <property type="entry name" value="4-HYDROXY-2-OXOGLUTARATE ALDOLASE, MITOCHONDRIAL"/>
    <property type="match status" value="1"/>
</dbReference>
<dbReference type="SMART" id="SM01130">
    <property type="entry name" value="DHDPS"/>
    <property type="match status" value="1"/>
</dbReference>
<evidence type="ECO:0000256" key="15">
    <source>
        <dbReference type="PIRSR" id="PIRSR001365-2"/>
    </source>
</evidence>
<proteinExistence type="inferred from homology"/>
<dbReference type="GO" id="GO:0005737">
    <property type="term" value="C:cytoplasm"/>
    <property type="evidence" value="ECO:0007669"/>
    <property type="project" value="UniProtKB-SubCell"/>
</dbReference>
<gene>
    <name evidence="12" type="primary">dapA</name>
    <name evidence="16" type="ordered locus">Amet_0229</name>
</gene>
<dbReference type="UniPathway" id="UPA00034">
    <property type="reaction ID" value="UER00017"/>
</dbReference>
<dbReference type="RefSeq" id="WP_011971373.1">
    <property type="nucleotide sequence ID" value="NC_009633.1"/>
</dbReference>
<dbReference type="NCBIfam" id="TIGR00674">
    <property type="entry name" value="dapA"/>
    <property type="match status" value="1"/>
</dbReference>
<dbReference type="KEGG" id="amt:Amet_0229"/>
<evidence type="ECO:0000256" key="12">
    <source>
        <dbReference type="HAMAP-Rule" id="MF_00418"/>
    </source>
</evidence>
<comment type="caution">
    <text evidence="12">Was originally thought to be a dihydrodipicolinate synthase (DHDPS), catalyzing the condensation of (S)-aspartate-beta-semialdehyde [(S)-ASA] and pyruvate to dihydrodipicolinate (DHDP). However, it was shown in E.coli that the product of the enzymatic reaction is not dihydrodipicolinate but in fact (4S)-4-hydroxy-2,3,4,5-tetrahydro-(2S)-dipicolinic acid (HTPA), and that the consecutive dehydration reaction leading to DHDP is not spontaneous but catalyzed by DapB.</text>
</comment>
<evidence type="ECO:0000256" key="7">
    <source>
        <dbReference type="ARBA" id="ARBA00022915"/>
    </source>
</evidence>
<protein>
    <recommendedName>
        <fullName evidence="4 12">4-hydroxy-tetrahydrodipicolinate synthase</fullName>
        <shortName evidence="12">HTPA synthase</shortName>
        <ecNumber evidence="4 12">4.3.3.7</ecNumber>
    </recommendedName>
</protein>
<dbReference type="PRINTS" id="PR00146">
    <property type="entry name" value="DHPICSNTHASE"/>
</dbReference>
<evidence type="ECO:0000256" key="11">
    <source>
        <dbReference type="ARBA" id="ARBA00047836"/>
    </source>
</evidence>